<dbReference type="SUPFAM" id="SSF53613">
    <property type="entry name" value="Ribokinase-like"/>
    <property type="match status" value="1"/>
</dbReference>
<evidence type="ECO:0000256" key="1">
    <source>
        <dbReference type="ARBA" id="ARBA00010688"/>
    </source>
</evidence>
<keyword evidence="3" id="KW-0418">Kinase</keyword>
<organism evidence="5 6">
    <name type="scientific">Candidatus Enterococcus lemimoniae</name>
    <dbReference type="NCBI Taxonomy" id="1834167"/>
    <lineage>
        <taxon>Bacteria</taxon>
        <taxon>Bacillati</taxon>
        <taxon>Bacillota</taxon>
        <taxon>Bacilli</taxon>
        <taxon>Lactobacillales</taxon>
        <taxon>Enterococcaceae</taxon>
        <taxon>Enterococcus</taxon>
    </lineage>
</organism>
<name>A0ABZ2T7E5_9ENTE</name>
<sequence>MGKVVTLGEIMLRLSTQSGNRLVQSNSLQAHYGGGEANVAISLANYGHEVIFASKVPDTALGEAVFKHLHGYQVDTHYLLTGSQRLGTYYLETGIGGRAAAVIYDRAESGFAAMNVLEWDLATLFDDVDIFHISGITPALSKKWQTMTLELMKQAKKSGCKVSFDSNYRSKLWSQKEAGQVIRQLLPYVDYCSAGKLDAVNLLGITNEPAEQEHELAFYYKEMHRLFPNIQLFYSTKRKIYSASANQLIGTLWQDNHYYESDIHEIDPIIDRVGAGDAFAGGILHGVLEQMTPQATVDFATAAAVLKHTVHGDCNQFNKEEVADFLRSGSGKIIR</sequence>
<dbReference type="InterPro" id="IPR029056">
    <property type="entry name" value="Ribokinase-like"/>
</dbReference>
<accession>A0ABZ2T7E5</accession>
<keyword evidence="2" id="KW-0808">Transferase</keyword>
<dbReference type="Pfam" id="PF00294">
    <property type="entry name" value="PfkB"/>
    <property type="match status" value="1"/>
</dbReference>
<reference evidence="6" key="1">
    <citation type="submission" date="2017-05" db="EMBL/GenBank/DDBJ databases">
        <title>The Genome Sequence of EEnterococcus faecalis 9F2_4866.</title>
        <authorList>
            <consortium name="The Broad Institute Genomics Platform"/>
            <consortium name="The Broad Institute Genomic Center for Infectious Diseases"/>
            <person name="Earl A."/>
            <person name="Manson A."/>
            <person name="Schwartman J."/>
            <person name="Gilmore M."/>
            <person name="Abouelleil A."/>
            <person name="Cao P."/>
            <person name="Chapman S."/>
            <person name="Cusick C."/>
            <person name="Shea T."/>
            <person name="Young S."/>
            <person name="Neafsey D."/>
            <person name="Nusbaum C."/>
            <person name="Birren B."/>
        </authorList>
    </citation>
    <scope>NUCLEOTIDE SEQUENCE [LARGE SCALE GENOMIC DNA]</scope>
    <source>
        <strain evidence="6">12C11_DIV0727</strain>
    </source>
</reference>
<evidence type="ECO:0000259" key="4">
    <source>
        <dbReference type="Pfam" id="PF00294"/>
    </source>
</evidence>
<dbReference type="Proteomes" id="UP000195080">
    <property type="component" value="Chromosome"/>
</dbReference>
<dbReference type="EMBL" id="CP147248">
    <property type="protein sequence ID" value="WYJ87305.1"/>
    <property type="molecule type" value="Genomic_DNA"/>
</dbReference>
<dbReference type="InterPro" id="IPR011611">
    <property type="entry name" value="PfkB_dom"/>
</dbReference>
<dbReference type="RefSeq" id="WP_086445276.1">
    <property type="nucleotide sequence ID" value="NZ_CP147248.1"/>
</dbReference>
<evidence type="ECO:0000313" key="6">
    <source>
        <dbReference type="Proteomes" id="UP000195080"/>
    </source>
</evidence>
<dbReference type="CDD" id="cd01166">
    <property type="entry name" value="KdgK"/>
    <property type="match status" value="1"/>
</dbReference>
<dbReference type="PANTHER" id="PTHR43320:SF2">
    <property type="entry name" value="2-DEHYDRO-3-DEOXYGLUCONOKINASE_2-DEHYDRO-3-DEOXYGALACTONOKINASE"/>
    <property type="match status" value="1"/>
</dbReference>
<proteinExistence type="inferred from homology"/>
<dbReference type="InterPro" id="IPR052700">
    <property type="entry name" value="Carb_kinase_PfkB-like"/>
</dbReference>
<feature type="domain" description="Carbohydrate kinase PfkB" evidence="4">
    <location>
        <begin position="1"/>
        <end position="315"/>
    </location>
</feature>
<gene>
    <name evidence="5" type="ORF">A5866_002401</name>
</gene>
<keyword evidence="6" id="KW-1185">Reference proteome</keyword>
<comment type="similarity">
    <text evidence="1">Belongs to the carbohydrate kinase PfkB family.</text>
</comment>
<protein>
    <submittedName>
        <fullName evidence="5">2-dehydro-3-deoxygluconokinase</fullName>
    </submittedName>
</protein>
<dbReference type="PANTHER" id="PTHR43320">
    <property type="entry name" value="SUGAR KINASE"/>
    <property type="match status" value="1"/>
</dbReference>
<dbReference type="Gene3D" id="3.40.1190.20">
    <property type="match status" value="1"/>
</dbReference>
<evidence type="ECO:0000256" key="3">
    <source>
        <dbReference type="ARBA" id="ARBA00022777"/>
    </source>
</evidence>
<evidence type="ECO:0000313" key="5">
    <source>
        <dbReference type="EMBL" id="WYJ87305.1"/>
    </source>
</evidence>
<evidence type="ECO:0000256" key="2">
    <source>
        <dbReference type="ARBA" id="ARBA00022679"/>
    </source>
</evidence>